<accession>A0ABT8G4X7</accession>
<dbReference type="InterPro" id="IPR011611">
    <property type="entry name" value="PfkB_dom"/>
</dbReference>
<evidence type="ECO:0000256" key="3">
    <source>
        <dbReference type="ARBA" id="ARBA00022777"/>
    </source>
</evidence>
<gene>
    <name evidence="6" type="ORF">QQX04_14295</name>
</gene>
<evidence type="ECO:0000259" key="5">
    <source>
        <dbReference type="Pfam" id="PF00294"/>
    </source>
</evidence>
<dbReference type="PRINTS" id="PR00990">
    <property type="entry name" value="RIBOKINASE"/>
</dbReference>
<evidence type="ECO:0000256" key="4">
    <source>
        <dbReference type="RuleBase" id="RU003704"/>
    </source>
</evidence>
<dbReference type="InterPro" id="IPR029056">
    <property type="entry name" value="Ribokinase-like"/>
</dbReference>
<keyword evidence="3 4" id="KW-0418">Kinase</keyword>
<comment type="caution">
    <text evidence="6">The sequence shown here is derived from an EMBL/GenBank/DDBJ whole genome shotgun (WGS) entry which is preliminary data.</text>
</comment>
<reference evidence="6" key="1">
    <citation type="submission" date="2023-06" db="EMBL/GenBank/DDBJ databases">
        <title>SYSU T00b26.</title>
        <authorList>
            <person name="Gao L."/>
            <person name="Fang B.-Z."/>
            <person name="Li W.-J."/>
        </authorList>
    </citation>
    <scope>NUCLEOTIDE SEQUENCE</scope>
    <source>
        <strain evidence="6">SYSU T00b26</strain>
    </source>
</reference>
<evidence type="ECO:0000313" key="6">
    <source>
        <dbReference type="EMBL" id="MDN4474168.1"/>
    </source>
</evidence>
<dbReference type="InterPro" id="IPR052562">
    <property type="entry name" value="Ketohexokinase-related"/>
</dbReference>
<dbReference type="GO" id="GO:0016301">
    <property type="term" value="F:kinase activity"/>
    <property type="evidence" value="ECO:0007669"/>
    <property type="project" value="UniProtKB-KW"/>
</dbReference>
<protein>
    <submittedName>
        <fullName evidence="6">PfkB family carbohydrate kinase</fullName>
    </submittedName>
</protein>
<dbReference type="PANTHER" id="PTHR42774">
    <property type="entry name" value="PHOSPHOTRANSFERASE SYSTEM TRANSPORT PROTEIN"/>
    <property type="match status" value="1"/>
</dbReference>
<comment type="similarity">
    <text evidence="1 4">Belongs to the carbohydrate kinase PfkB family.</text>
</comment>
<sequence>MTRPPRVLTTGLTTLDIVQLVERLPLPNEKVGALDFVIAAGGPAANAAVAASRCGSATTLVTALPVHPLTAQVTGDLQACGVDVLIADDSGDGPPATAAIMVTRSTGDRAVVSPTGGAMAARQTPSDLDVGVILHGADALLIDGYHRHLAIPLAEAARASGIPVVLDAGSWKPYSPEVLAHVDVAVVSDDFAPPGTEGEAEAVMASLESFGVERTVITRGGSSVLYRTPVSAGEVEVPAVDVADTLGAGDFFHGAFTHRIAELGLEDERIYDDIAWAATVAGASLGSFGTRAWLDTPLPHER</sequence>
<dbReference type="Gene3D" id="3.40.1190.20">
    <property type="match status" value="1"/>
</dbReference>
<dbReference type="InterPro" id="IPR002139">
    <property type="entry name" value="Ribo/fructo_kinase"/>
</dbReference>
<keyword evidence="2 4" id="KW-0808">Transferase</keyword>
<evidence type="ECO:0000256" key="1">
    <source>
        <dbReference type="ARBA" id="ARBA00010688"/>
    </source>
</evidence>
<dbReference type="PROSITE" id="PS00584">
    <property type="entry name" value="PFKB_KINASES_2"/>
    <property type="match status" value="1"/>
</dbReference>
<feature type="domain" description="Carbohydrate kinase PfkB" evidence="5">
    <location>
        <begin position="6"/>
        <end position="294"/>
    </location>
</feature>
<dbReference type="SUPFAM" id="SSF53613">
    <property type="entry name" value="Ribokinase-like"/>
    <property type="match status" value="1"/>
</dbReference>
<keyword evidence="7" id="KW-1185">Reference proteome</keyword>
<organism evidence="6 7">
    <name type="scientific">Demequina zhanjiangensis</name>
    <dbReference type="NCBI Taxonomy" id="3051659"/>
    <lineage>
        <taxon>Bacteria</taxon>
        <taxon>Bacillati</taxon>
        <taxon>Actinomycetota</taxon>
        <taxon>Actinomycetes</taxon>
        <taxon>Micrococcales</taxon>
        <taxon>Demequinaceae</taxon>
        <taxon>Demequina</taxon>
    </lineage>
</organism>
<dbReference type="EMBL" id="JAUHPV010000012">
    <property type="protein sequence ID" value="MDN4474168.1"/>
    <property type="molecule type" value="Genomic_DNA"/>
</dbReference>
<dbReference type="RefSeq" id="WP_301130360.1">
    <property type="nucleotide sequence ID" value="NZ_JAUHPV010000012.1"/>
</dbReference>
<dbReference type="Pfam" id="PF00294">
    <property type="entry name" value="PfkB"/>
    <property type="match status" value="1"/>
</dbReference>
<dbReference type="InterPro" id="IPR002173">
    <property type="entry name" value="Carboh/pur_kinase_PfkB_CS"/>
</dbReference>
<dbReference type="Proteomes" id="UP001172738">
    <property type="component" value="Unassembled WGS sequence"/>
</dbReference>
<name>A0ABT8G4X7_9MICO</name>
<evidence type="ECO:0000313" key="7">
    <source>
        <dbReference type="Proteomes" id="UP001172738"/>
    </source>
</evidence>
<proteinExistence type="inferred from homology"/>
<dbReference type="PANTHER" id="PTHR42774:SF3">
    <property type="entry name" value="KETOHEXOKINASE"/>
    <property type="match status" value="1"/>
</dbReference>
<evidence type="ECO:0000256" key="2">
    <source>
        <dbReference type="ARBA" id="ARBA00022679"/>
    </source>
</evidence>